<keyword evidence="3" id="KW-0285">Flavoprotein</keyword>
<evidence type="ECO:0000313" key="10">
    <source>
        <dbReference type="Proteomes" id="UP000076088"/>
    </source>
</evidence>
<organism evidence="9 10">
    <name type="scientific">Sphingopyxis macrogoltabida</name>
    <name type="common">Sphingomonas macrogoltabidus</name>
    <dbReference type="NCBI Taxonomy" id="33050"/>
    <lineage>
        <taxon>Bacteria</taxon>
        <taxon>Pseudomonadati</taxon>
        <taxon>Pseudomonadota</taxon>
        <taxon>Alphaproteobacteria</taxon>
        <taxon>Sphingomonadales</taxon>
        <taxon>Sphingomonadaceae</taxon>
        <taxon>Sphingopyxis</taxon>
    </lineage>
</organism>
<keyword evidence="4" id="KW-0274">FAD</keyword>
<evidence type="ECO:0000256" key="2">
    <source>
        <dbReference type="ARBA" id="ARBA00010139"/>
    </source>
</evidence>
<dbReference type="PANTHER" id="PTHR43098">
    <property type="entry name" value="L-ORNITHINE N(5)-MONOOXYGENASE-RELATED"/>
    <property type="match status" value="1"/>
</dbReference>
<dbReference type="Pfam" id="PF13738">
    <property type="entry name" value="Pyr_redox_3"/>
    <property type="match status" value="1"/>
</dbReference>
<sequence>MLDDPQTSPEPDLDRARAKYAAERDRRSGRRNRTAYQTPGSGIAIDLRDTYIPRIEREVRNEAVDAVVIGAGFAGLIVAIEMKKCGIGPIRIVDTAGDFGGVWYWNRYPGAQCDVESYIYLPFLEETGYIPKEKYSHQPEILEHAQRLGRHFDLYRDALFHTGVTDVRWSDGDRWTVATDRGDTIRSNFVVMAGGGQDQPRLPDLPGLDEFSGHVFHSCRWDYDYTGGSHAGDCVKLEGKRVAVVGTGASAVQLVPYIAPSTEHLYVLQRTPVVVGERLNRPTDPDWAASLEPGWQDRRMLNYSTLVLGGKQDEDLVDDGWTHATAELASVYGGDKGGNEVSAEAAAEAAERADLRYMEKIRARVDRTVSKASAAELLKPWYRYFCKRPTFNDLYLPAFNRDNVELIDVSGPAGLERLTATGFVVDGTEYPADAIIFASGFASDLSERKGYELAGRGGITLRDHWRDGARSLHGVLVHNFPNLFLMGTVHVGLTINYTEMMLRQGRHIARTIELLRARGFDEIEATAEAEDAYVEEIVAAREADVAFHASCTPGYFNNEGMPVQRGKGLTDTVYAGGLFAWLDMVTDWREARDFAGAELR</sequence>
<name>A0AAC8YYZ1_SPHMC</name>
<keyword evidence="5" id="KW-0521">NADP</keyword>
<evidence type="ECO:0000313" key="9">
    <source>
        <dbReference type="EMBL" id="AMU88672.1"/>
    </source>
</evidence>
<accession>A0AAC8YYZ1</accession>
<dbReference type="Gene3D" id="3.50.50.60">
    <property type="entry name" value="FAD/NAD(P)-binding domain"/>
    <property type="match status" value="3"/>
</dbReference>
<reference evidence="10" key="1">
    <citation type="submission" date="2015-11" db="EMBL/GenBank/DDBJ databases">
        <title>Complete genome sequence of a polyethylene-glycol degrader Sphingopyxis macrogoltabida 203N (NBRC 111659).</title>
        <authorList>
            <person name="Yoshiyuki O."/>
            <person name="Shouta N."/>
            <person name="Nagata Y."/>
            <person name="Numata M."/>
            <person name="Tsuchikane K."/>
            <person name="Hosoyama A."/>
            <person name="Yamazoe A."/>
            <person name="Tsuda M."/>
            <person name="Fujita N."/>
            <person name="Kawai F."/>
        </authorList>
    </citation>
    <scope>NUCLEOTIDE SEQUENCE [LARGE SCALE GENOMIC DNA]</scope>
    <source>
        <strain evidence="10">203N</strain>
    </source>
</reference>
<dbReference type="AlphaFoldDB" id="A0AAC8YYZ1"/>
<evidence type="ECO:0000256" key="5">
    <source>
        <dbReference type="ARBA" id="ARBA00022857"/>
    </source>
</evidence>
<evidence type="ECO:0000256" key="6">
    <source>
        <dbReference type="ARBA" id="ARBA00023002"/>
    </source>
</evidence>
<proteinExistence type="inferred from homology"/>
<dbReference type="RefSeq" id="WP_054728682.1">
    <property type="nucleotide sequence ID" value="NZ_CP009429.1"/>
</dbReference>
<evidence type="ECO:0000256" key="3">
    <source>
        <dbReference type="ARBA" id="ARBA00022630"/>
    </source>
</evidence>
<dbReference type="SUPFAM" id="SSF51905">
    <property type="entry name" value="FAD/NAD(P)-binding domain"/>
    <property type="match status" value="1"/>
</dbReference>
<evidence type="ECO:0000256" key="8">
    <source>
        <dbReference type="SAM" id="MobiDB-lite"/>
    </source>
</evidence>
<feature type="region of interest" description="Disordered" evidence="8">
    <location>
        <begin position="1"/>
        <end position="36"/>
    </location>
</feature>
<dbReference type="PANTHER" id="PTHR43098:SF4">
    <property type="entry name" value="BLR3857 PROTEIN"/>
    <property type="match status" value="1"/>
</dbReference>
<dbReference type="FunFam" id="3.50.50.60:FF:000341">
    <property type="entry name" value="Baeyer-Villiger monooxygenase"/>
    <property type="match status" value="1"/>
</dbReference>
<comment type="similarity">
    <text evidence="2">Belongs to the FAD-binding monooxygenase family.</text>
</comment>
<dbReference type="InterPro" id="IPR050775">
    <property type="entry name" value="FAD-binding_Monooxygenases"/>
</dbReference>
<keyword evidence="10" id="KW-1185">Reference proteome</keyword>
<comment type="cofactor">
    <cofactor evidence="1">
        <name>FAD</name>
        <dbReference type="ChEBI" id="CHEBI:57692"/>
    </cofactor>
</comment>
<feature type="compositionally biased region" description="Basic and acidic residues" evidence="8">
    <location>
        <begin position="12"/>
        <end position="26"/>
    </location>
</feature>
<gene>
    <name evidence="9" type="ORF">ATM17_06400</name>
</gene>
<dbReference type="Proteomes" id="UP000076088">
    <property type="component" value="Chromosome"/>
</dbReference>
<reference evidence="9 10" key="2">
    <citation type="journal article" date="2016" name="Genome Announc.">
        <title>Complete Genome Sequence of Sphingopyxis macrogoltabida Strain 203N (NBRC 111659), a Polyethylene Glycol Degrader.</title>
        <authorList>
            <person name="Ohtsubo Y."/>
            <person name="Nonoyama S."/>
            <person name="Nagata Y."/>
            <person name="Numata M."/>
            <person name="Tsuchikane K."/>
            <person name="Hosoyama A."/>
            <person name="Yamazoe A."/>
            <person name="Tsuda M."/>
            <person name="Fujita N."/>
            <person name="Kawai F."/>
        </authorList>
    </citation>
    <scope>NUCLEOTIDE SEQUENCE [LARGE SCALE GENOMIC DNA]</scope>
    <source>
        <strain evidence="9 10">203N</strain>
    </source>
</reference>
<dbReference type="InterPro" id="IPR036188">
    <property type="entry name" value="FAD/NAD-bd_sf"/>
</dbReference>
<evidence type="ECO:0000256" key="7">
    <source>
        <dbReference type="ARBA" id="ARBA00023033"/>
    </source>
</evidence>
<evidence type="ECO:0008006" key="11">
    <source>
        <dbReference type="Google" id="ProtNLM"/>
    </source>
</evidence>
<keyword evidence="6" id="KW-0560">Oxidoreductase</keyword>
<dbReference type="KEGG" id="smaz:LH19_13520"/>
<keyword evidence="7" id="KW-0503">Monooxygenase</keyword>
<dbReference type="EMBL" id="CP013344">
    <property type="protein sequence ID" value="AMU88672.1"/>
    <property type="molecule type" value="Genomic_DNA"/>
</dbReference>
<evidence type="ECO:0000256" key="1">
    <source>
        <dbReference type="ARBA" id="ARBA00001974"/>
    </source>
</evidence>
<dbReference type="GO" id="GO:0004497">
    <property type="term" value="F:monooxygenase activity"/>
    <property type="evidence" value="ECO:0007669"/>
    <property type="project" value="UniProtKB-KW"/>
</dbReference>
<protein>
    <recommendedName>
        <fullName evidence="11">Monooxygenase</fullName>
    </recommendedName>
</protein>
<evidence type="ECO:0000256" key="4">
    <source>
        <dbReference type="ARBA" id="ARBA00022827"/>
    </source>
</evidence>